<name>A0A9D1ZM10_9LACO</name>
<evidence type="ECO:0000256" key="1">
    <source>
        <dbReference type="SAM" id="Phobius"/>
    </source>
</evidence>
<comment type="caution">
    <text evidence="2">The sequence shown here is derived from an EMBL/GenBank/DDBJ whole genome shotgun (WGS) entry which is preliminary data.</text>
</comment>
<evidence type="ECO:0000313" key="2">
    <source>
        <dbReference type="EMBL" id="HIY91826.1"/>
    </source>
</evidence>
<dbReference type="Proteomes" id="UP000824013">
    <property type="component" value="Unassembled WGS sequence"/>
</dbReference>
<keyword evidence="1" id="KW-1133">Transmembrane helix</keyword>
<dbReference type="EMBL" id="DXCM01000021">
    <property type="protein sequence ID" value="HIY91826.1"/>
    <property type="molecule type" value="Genomic_DNA"/>
</dbReference>
<reference evidence="2" key="1">
    <citation type="journal article" date="2021" name="PeerJ">
        <title>Extensive microbial diversity within the chicken gut microbiome revealed by metagenomics and culture.</title>
        <authorList>
            <person name="Gilroy R."/>
            <person name="Ravi A."/>
            <person name="Getino M."/>
            <person name="Pursley I."/>
            <person name="Horton D.L."/>
            <person name="Alikhan N.F."/>
            <person name="Baker D."/>
            <person name="Gharbi K."/>
            <person name="Hall N."/>
            <person name="Watson M."/>
            <person name="Adriaenssens E.M."/>
            <person name="Foster-Nyarko E."/>
            <person name="Jarju S."/>
            <person name="Secka A."/>
            <person name="Antonio M."/>
            <person name="Oren A."/>
            <person name="Chaudhuri R.R."/>
            <person name="La Ragione R."/>
            <person name="Hildebrand F."/>
            <person name="Pallen M.J."/>
        </authorList>
    </citation>
    <scope>NUCLEOTIDE SEQUENCE</scope>
    <source>
        <strain evidence="2">3204</strain>
    </source>
</reference>
<feature type="transmembrane region" description="Helical" evidence="1">
    <location>
        <begin position="6"/>
        <end position="23"/>
    </location>
</feature>
<gene>
    <name evidence="2" type="ORF">H9820_02635</name>
</gene>
<evidence type="ECO:0000313" key="3">
    <source>
        <dbReference type="Proteomes" id="UP000824013"/>
    </source>
</evidence>
<accession>A0A9D1ZM10</accession>
<organism evidence="2 3">
    <name type="scientific">Candidatus Companilactobacillus pullicola</name>
    <dbReference type="NCBI Taxonomy" id="2838523"/>
    <lineage>
        <taxon>Bacteria</taxon>
        <taxon>Bacillati</taxon>
        <taxon>Bacillota</taxon>
        <taxon>Bacilli</taxon>
        <taxon>Lactobacillales</taxon>
        <taxon>Lactobacillaceae</taxon>
        <taxon>Companilactobacillus</taxon>
    </lineage>
</organism>
<feature type="transmembrane region" description="Helical" evidence="1">
    <location>
        <begin position="44"/>
        <end position="66"/>
    </location>
</feature>
<sequence length="67" mass="7365">MGAWSIVIGIVLILLSIQVFYSVGKAYKKLKNGELTNPSPFILYGLWTSGVVGLFIAVMGVMTFTFY</sequence>
<evidence type="ECO:0008006" key="4">
    <source>
        <dbReference type="Google" id="ProtNLM"/>
    </source>
</evidence>
<protein>
    <recommendedName>
        <fullName evidence="4">Immunity protein</fullName>
    </recommendedName>
</protein>
<proteinExistence type="predicted"/>
<keyword evidence="1" id="KW-0472">Membrane</keyword>
<dbReference type="AlphaFoldDB" id="A0A9D1ZM10"/>
<reference evidence="2" key="2">
    <citation type="submission" date="2021-04" db="EMBL/GenBank/DDBJ databases">
        <authorList>
            <person name="Gilroy R."/>
        </authorList>
    </citation>
    <scope>NUCLEOTIDE SEQUENCE</scope>
    <source>
        <strain evidence="2">3204</strain>
    </source>
</reference>
<keyword evidence="1" id="KW-0812">Transmembrane</keyword>